<feature type="domain" description="MyTH4" evidence="19">
    <location>
        <begin position="1714"/>
        <end position="1865"/>
    </location>
</feature>
<dbReference type="Pfam" id="PF00400">
    <property type="entry name" value="WD40"/>
    <property type="match status" value="1"/>
</dbReference>
<dbReference type="SUPFAM" id="SSF69322">
    <property type="entry name" value="Tricorn protease domain 2"/>
    <property type="match status" value="1"/>
</dbReference>
<evidence type="ECO:0000256" key="12">
    <source>
        <dbReference type="ARBA" id="ARBA00023203"/>
    </source>
</evidence>
<keyword evidence="8 15" id="KW-0547">Nucleotide-binding</keyword>
<dbReference type="Gene3D" id="2.30.30.40">
    <property type="entry name" value="SH3 Domains"/>
    <property type="match status" value="1"/>
</dbReference>
<evidence type="ECO:0000313" key="21">
    <source>
        <dbReference type="EMBL" id="MBZ3870651.1"/>
    </source>
</evidence>
<evidence type="ECO:0000256" key="15">
    <source>
        <dbReference type="PROSITE-ProRule" id="PRU00782"/>
    </source>
</evidence>
<evidence type="ECO:0000256" key="4">
    <source>
        <dbReference type="ARBA" id="ARBA00022443"/>
    </source>
</evidence>
<feature type="compositionally biased region" description="Basic and acidic residues" evidence="16">
    <location>
        <begin position="2412"/>
        <end position="2425"/>
    </location>
</feature>
<feature type="repeat" description="WD" evidence="14">
    <location>
        <begin position="424"/>
        <end position="442"/>
    </location>
</feature>
<dbReference type="SUPFAM" id="SSF50978">
    <property type="entry name" value="WD40 repeat-like"/>
    <property type="match status" value="1"/>
</dbReference>
<dbReference type="Gene3D" id="1.10.10.820">
    <property type="match status" value="1"/>
</dbReference>
<dbReference type="InterPro" id="IPR036322">
    <property type="entry name" value="WD40_repeat_dom_sf"/>
</dbReference>
<dbReference type="InterPro" id="IPR011993">
    <property type="entry name" value="PH-like_dom_sf"/>
</dbReference>
<comment type="similarity">
    <text evidence="3 15">Belongs to the TRAFAC class myosin-kinesin ATPase superfamily. Myosin family.</text>
</comment>
<dbReference type="SMART" id="SM00139">
    <property type="entry name" value="MyTH4"/>
    <property type="match status" value="2"/>
</dbReference>
<proteinExistence type="inferred from homology"/>
<evidence type="ECO:0000256" key="3">
    <source>
        <dbReference type="ARBA" id="ARBA00008314"/>
    </source>
</evidence>
<dbReference type="InterPro" id="IPR000857">
    <property type="entry name" value="MyTH4_dom"/>
</dbReference>
<sequence length="3276" mass="363137">MRRFLRPGHDPARERLKRDLFQFNKTACCSRLAGAGPKVFKGFPEPSPSYGAPGVEFMGLHRENNAVMQIHFLPGQCQLVTLLDDNSLHLWSLKVKGGVSELQEDESFTLRGPPGAAPSATQITVALPHSSRELLYLGTESGNVFVVQLPGFRTLEDQTISSDAVLQRLPEEARHRRVFEMVEALQEHPQDPNQVLIGYSRGLVVIWDLQGSRVLCHFLSSQQLENVSWQRDGRLIVTCHSDGSHCQWPVSSETQQPEPLRTSMPYGPFPCKAITKIFWLTTRQGLPFTVFQGGMPRASYGDRHCISVVHNGQQTAFDFTSRVIDFTVLAEADPAAAFDNPYALVVLAEEELVVIDLQTAGWPPVQPPYLASLHCSAITCSHHVSNIPLKLWERIIAAGGRQNAHFSTMEWPIDGGTSLAPPPPQRDLLLTGHEDGTVRFWDASGVCLRLLYKLSTARVFLTDTDPSENLNAQGEDEWPPLRKVGSFDPYSDDPRLGIQKIFLCKYSGYLAVAGTAGQVLVLELNDEAAEHAVEQVEADLLQDQEGYRWKGHERLAARPGPVYFEPGFQPFVLVQCQPPAVVTSLALHSEWRLVAFGTSHGFGLFDHQQRRQVFVKCTLHPSDQLALEGPLSRVKSLKKSLRQSFRRMRRSRASSRKRRPAGPPGEMQAASTKPERTGLQNMELAPVQRKIEARSAEDSFTGFVRTLYFADTYLRDSSRHCPSLWAGTNGGTVYAFALRVPPAERRTDELVRAEQAKEIQLMHRAPVVGILVLDGHSVPLPEPLEVAHDLSKSPDMQGSHQLLVVSEEQFKVFTLPKVSAKLKLKLTALEGSRVRRVGVAHFSSCRAEDYGEHHLAVLTNLGDIQVVSLPLLKPQVRYSCIRREDVSGIASCVFTKYGQGFYLISPSEFERFSLSTKWLVEPRCLVESAKMKNHSCPSNGNGPGPEKALGRTRNSGSQSDGEEKKPGPVMEHALLNDERVLKEIQSTLEGDRGHVFAIVTAAYDLFQSTGQDPCILLGGRSGSGKTEAAKKIVQFLSSLEQQRTRDGGCQLDDVLPVLSSFGHAKTLLNINASRFGQAFCFCLQHGVIVGASVSHYLLETSRVVFQGQACSLQGKDDALDFTGLEKVLQVLGLCPEELTAIWAMLATILHLGNICFSSSEWESQEVASVSSWAEIHTAARLLRVPPEHLEEAVTRRVMETPYGQVSRSLPVESAVDARDALAKTLYSKLFTWLLRRINWHLAPPEERGSVGTITVVDAYGFEVLRVNSLEQLCNNLASERLQLFSSQMLLVQEEEECRRELLPWVPILQPQRESCLDLLVGQPHSLLSILDAQTWLSQATDHTFLQKCHYHHGDHPSYAKPQLPLPIFTVRHYAGTVTYQVHKFLNRNRDHLDPAVVGMLAQSQLQLVRSLFQEAEPGAGGGPGKSTLTSRFQKSLGDLLAQLGRSHVYFIQCLSPNPGKLPDLFDVGHVAEQLRQAGILEAVGTRSAHFPVRMPFQAFLARFRALGKEGQEDSHRERCGTILSQVLGAESPFYHLGATKVLLQEQGWQQLERLWTQRHTQALFTLRRGLRACISRQRLRLLPRIQARVRGVQARKRYLRRRVALGQLNTILLVVQPLFRRRQRLQVKGPSVASLGPWYLGPSHQELGRLEIPAELAAMLKKAEGPQDALAGSITESMPPEVPARPGLTLPPDIDQFPFSSFISSSFQEPSLPSPGQLLTKPLTRLDGENLQHALDINKVMLRLLGDGSLQSWQEQTMGAYLVRQGQRWPELRNELFSQLVSQLWHNPDEQQGQRGWALMAILLSAFPPTPALQKPLLKFVSDQAPQGMAAVCQHKLLGALEQTPLAPGAARAHPPTQLEWKAGWRRGRMALDVFTFNEECYSAEVESWTTGEQFAGWILQSRGLDVPPRGWSVSLHSGDAWQDLAGCDFVLDLIGQMEDLGDPAGPHSYPITPTGLAENIPPAPGVQAPLLPPGPPPGPAPTLPSRGHIGEARTSGSLDGFLDHIFEPVLAPGFSDLEQGWALNSRMKGGGAIGPMQQGYPMVYPGMMQMPGYQPAMMPAPVPMMPAVGTVPTMPAMVVPPQPQPQPLLPSLDARQLIQQQDFINQQALILAQQMTAQAISLSLEQQNQQRQHRARDSGAAAQAPPSAIAPKPKKPPAPPKKPEHDPEPAGACLREETSEEAEDRPQHPKSFQQKRDYFQKMGQQQIKVKMVKPPAKVQIPKGEETEEEEEEKRTVPTPSPPPPPLSVKKPLKQGVANAAKEAEAEPAEAAGPARGQGPEVCRLDPTPQRPEPSREIRNIIRMYQSRPGPVPVPVQPTRPLKSFLKKNDPKDEALAKLGINGAHSPPSTLSPSLGKGPPPAVAPRPKAQSRLGPSNSIKEKQGPLRDLFGPNPPTAQEPPLPPAPPLPSSEEPRTPLAEPRDLTEPMEDQGISTQLLVPSGSVCFSYTRTPWKLFLRKEVFYPRENFSHPYCLRLLCEQILRDTFAESCIRISQDERHKMKDLLGMGQGYWDQGAVVPGLGWTQGRKWQWEPSEIRDPPAGDLEVGLDSLATAEDSIKKRIVVAARDNWANYFSRIFPVSGESGSDVQLLGVSHRGLKLLKVTQGPSFHLDQLKTLCSYSFAEVLGVECQGSSTLELSLKNEQLVLRTARARAIKATVDQFLSELRKDSGYVIALRSYITDDHSLLSFHRGDLIKLLPVADLEPGWQFGSAGGRSGLFPADMVQPAAALYLPSPEQRNSSRRKSQPQLGEPGFLCFQHPARPWRQAHSDYSEATNLSRSVAYASLSNDSGNYTMQEFALHYFRKPSTLLDQRGGSAQGKVIASLVQYTKSPIQESLIRLSDEDLSRQAAAGFQALMQFMGDKSKPRGKDELDLLYELLKLGSKEDLRDEMYCQVIKQVTGHPQPEHCARGWSFLSLLSGFFPPSTTLMPYVTKFLQDSGPSQELARTSQEHLQRTVKYGGRQRLPPAGEMKAFLKGQAVRLLVVHLPGGVDYRTNTHMFTVAGEVLEELCGQMGIRDPREVEEFALFLIRGEGELVRPLWPHEYLNSVMVDQDVSLHSRRLGWETPLHFDHPAYIDTHYGQVLRDYLQGKLMASAQEEPQLARLAALQHLGRAIKSPPSEKDLLAYIPKPLQWQVNMATMESLMGQELRQLQGCSSQEAQISFIEATSQLPLFGYTVYIVLRVSKLVLPGPALLGLNRKHLILMDPSSQKLCCSIALKDLQRLHLLSPLEEKGPPGLELNYGSADSPQTIWLELPQAQELQNTIIFLLSDSTSST</sequence>
<dbReference type="Pfam" id="PF00784">
    <property type="entry name" value="MyTH4"/>
    <property type="match status" value="2"/>
</dbReference>
<dbReference type="PROSITE" id="PS51016">
    <property type="entry name" value="MYTH4"/>
    <property type="match status" value="2"/>
</dbReference>
<dbReference type="InterPro" id="IPR000664">
    <property type="entry name" value="Lethal2_giant"/>
</dbReference>
<dbReference type="CDD" id="cd12068">
    <property type="entry name" value="SH3_MYO15B"/>
    <property type="match status" value="1"/>
</dbReference>
<evidence type="ECO:0000259" key="19">
    <source>
        <dbReference type="PROSITE" id="PS51016"/>
    </source>
</evidence>
<dbReference type="SMART" id="SM00242">
    <property type="entry name" value="MYSc"/>
    <property type="match status" value="1"/>
</dbReference>
<dbReference type="SMART" id="SM00320">
    <property type="entry name" value="WD40"/>
    <property type="match status" value="4"/>
</dbReference>
<dbReference type="SMART" id="SM00326">
    <property type="entry name" value="SH3"/>
    <property type="match status" value="1"/>
</dbReference>
<dbReference type="PROSITE" id="PS50057">
    <property type="entry name" value="FERM_3"/>
    <property type="match status" value="1"/>
</dbReference>
<dbReference type="InterPro" id="IPR001680">
    <property type="entry name" value="WD40_rpt"/>
</dbReference>
<feature type="region of interest" description="Disordered" evidence="16">
    <location>
        <begin position="2125"/>
        <end position="2425"/>
    </location>
</feature>
<name>A0AA41MF30_SCICA</name>
<evidence type="ECO:0000256" key="10">
    <source>
        <dbReference type="ARBA" id="ARBA00023123"/>
    </source>
</evidence>
<evidence type="ECO:0000256" key="11">
    <source>
        <dbReference type="ARBA" id="ARBA00023175"/>
    </source>
</evidence>
<dbReference type="SUPFAM" id="SSF52540">
    <property type="entry name" value="P-loop containing nucleoside triphosphate hydrolases"/>
    <property type="match status" value="1"/>
</dbReference>
<dbReference type="InterPro" id="IPR013577">
    <property type="entry name" value="LLGL2"/>
</dbReference>
<evidence type="ECO:0000256" key="9">
    <source>
        <dbReference type="ARBA" id="ARBA00022840"/>
    </source>
</evidence>
<dbReference type="PROSITE" id="PS50082">
    <property type="entry name" value="WD_REPEATS_2"/>
    <property type="match status" value="1"/>
</dbReference>
<evidence type="ECO:0000256" key="16">
    <source>
        <dbReference type="SAM" id="MobiDB-lite"/>
    </source>
</evidence>
<dbReference type="FunFam" id="2.130.10.10:FF:000496">
    <property type="entry name" value="LLGL2, scribble cell polarity complex component"/>
    <property type="match status" value="1"/>
</dbReference>
<dbReference type="Gene3D" id="2.130.10.10">
    <property type="entry name" value="YVTN repeat-like/Quinoprotein amine dehydrogenase"/>
    <property type="match status" value="1"/>
</dbReference>
<dbReference type="GO" id="GO:0003774">
    <property type="term" value="F:cytoskeletal motor activity"/>
    <property type="evidence" value="ECO:0007669"/>
    <property type="project" value="UniProtKB-UniRule"/>
</dbReference>
<feature type="region of interest" description="Actin-binding" evidence="15">
    <location>
        <begin position="1436"/>
        <end position="1458"/>
    </location>
</feature>
<evidence type="ECO:0000256" key="7">
    <source>
        <dbReference type="ARBA" id="ARBA00022737"/>
    </source>
</evidence>
<dbReference type="GO" id="GO:0016459">
    <property type="term" value="C:myosin complex"/>
    <property type="evidence" value="ECO:0007669"/>
    <property type="project" value="UniProtKB-KW"/>
</dbReference>
<feature type="domain" description="MyTH4" evidence="19">
    <location>
        <begin position="2828"/>
        <end position="2975"/>
    </location>
</feature>
<dbReference type="Pfam" id="PF00063">
    <property type="entry name" value="Myosin_head"/>
    <property type="match status" value="1"/>
</dbReference>
<dbReference type="InterPro" id="IPR036961">
    <property type="entry name" value="Kinesin_motor_dom_sf"/>
</dbReference>
<evidence type="ECO:0000256" key="8">
    <source>
        <dbReference type="ARBA" id="ARBA00022741"/>
    </source>
</evidence>
<accession>A0AA41MF30</accession>
<feature type="domain" description="Myosin motor" evidence="20">
    <location>
        <begin position="994"/>
        <end position="1556"/>
    </location>
</feature>
<evidence type="ECO:0000259" key="20">
    <source>
        <dbReference type="PROSITE" id="PS51456"/>
    </source>
</evidence>
<keyword evidence="7" id="KW-0677">Repeat</keyword>
<dbReference type="GO" id="GO:0005524">
    <property type="term" value="F:ATP binding"/>
    <property type="evidence" value="ECO:0007669"/>
    <property type="project" value="UniProtKB-UniRule"/>
</dbReference>
<dbReference type="Proteomes" id="UP001166674">
    <property type="component" value="Unassembled WGS sequence"/>
</dbReference>
<dbReference type="PANTHER" id="PTHR22692">
    <property type="entry name" value="MYOSIN VII, XV"/>
    <property type="match status" value="1"/>
</dbReference>
<evidence type="ECO:0000256" key="6">
    <source>
        <dbReference type="ARBA" id="ARBA00022490"/>
    </source>
</evidence>
<dbReference type="SUPFAM" id="SSF47031">
    <property type="entry name" value="Second domain of FERM"/>
    <property type="match status" value="1"/>
</dbReference>
<dbReference type="Gene3D" id="1.20.58.530">
    <property type="match status" value="1"/>
</dbReference>
<dbReference type="PROSITE" id="PS50096">
    <property type="entry name" value="IQ"/>
    <property type="match status" value="1"/>
</dbReference>
<keyword evidence="4 13" id="KW-0728">SH3 domain</keyword>
<keyword evidence="12 15" id="KW-0009">Actin-binding</keyword>
<evidence type="ECO:0000256" key="5">
    <source>
        <dbReference type="ARBA" id="ARBA00022483"/>
    </source>
</evidence>
<organism evidence="21 22">
    <name type="scientific">Sciurus carolinensis</name>
    <name type="common">Eastern gray squirrel</name>
    <dbReference type="NCBI Taxonomy" id="30640"/>
    <lineage>
        <taxon>Eukaryota</taxon>
        <taxon>Metazoa</taxon>
        <taxon>Chordata</taxon>
        <taxon>Craniata</taxon>
        <taxon>Vertebrata</taxon>
        <taxon>Euteleostomi</taxon>
        <taxon>Mammalia</taxon>
        <taxon>Eutheria</taxon>
        <taxon>Euarchontoglires</taxon>
        <taxon>Glires</taxon>
        <taxon>Rodentia</taxon>
        <taxon>Sciuromorpha</taxon>
        <taxon>Sciuridae</taxon>
        <taxon>Sciurinae</taxon>
        <taxon>Sciurini</taxon>
        <taxon>Sciurus</taxon>
    </lineage>
</organism>
<dbReference type="InterPro" id="IPR035963">
    <property type="entry name" value="FERM_2"/>
</dbReference>
<keyword evidence="14" id="KW-0853">WD repeat</keyword>
<evidence type="ECO:0000259" key="17">
    <source>
        <dbReference type="PROSITE" id="PS50002"/>
    </source>
</evidence>
<dbReference type="CDD" id="cd14473">
    <property type="entry name" value="FERM_B-lobe"/>
    <property type="match status" value="1"/>
</dbReference>
<keyword evidence="5" id="KW-0268">Exocytosis</keyword>
<dbReference type="InterPro" id="IPR059004">
    <property type="entry name" value="MYO15"/>
</dbReference>
<feature type="compositionally biased region" description="Low complexity" evidence="16">
    <location>
        <begin position="2141"/>
        <end position="2152"/>
    </location>
</feature>
<dbReference type="SMART" id="SM00295">
    <property type="entry name" value="B41"/>
    <property type="match status" value="1"/>
</dbReference>
<dbReference type="InterPro" id="IPR035489">
    <property type="entry name" value="MYO15B_SH3"/>
</dbReference>
<dbReference type="EMBL" id="JAATJV010151600">
    <property type="protein sequence ID" value="MBZ3870651.1"/>
    <property type="molecule type" value="Genomic_DNA"/>
</dbReference>
<comment type="subcellular location">
    <subcellularLocation>
        <location evidence="1">Cytoplasm</location>
    </subcellularLocation>
</comment>
<keyword evidence="10 15" id="KW-0518">Myosin</keyword>
<feature type="compositionally biased region" description="Pro residues" evidence="16">
    <location>
        <begin position="2392"/>
        <end position="2409"/>
    </location>
</feature>
<feature type="binding site" evidence="15">
    <location>
        <begin position="1019"/>
        <end position="1026"/>
    </location>
    <ligand>
        <name>ATP</name>
        <dbReference type="ChEBI" id="CHEBI:30616"/>
    </ligand>
</feature>
<evidence type="ECO:0000256" key="14">
    <source>
        <dbReference type="PROSITE-ProRule" id="PRU00221"/>
    </source>
</evidence>
<keyword evidence="9 15" id="KW-0067">ATP-binding</keyword>
<dbReference type="InterPro" id="IPR001609">
    <property type="entry name" value="Myosin_head_motor_dom-like"/>
</dbReference>
<keyword evidence="6" id="KW-0963">Cytoplasm</keyword>
<evidence type="ECO:0000313" key="22">
    <source>
        <dbReference type="Proteomes" id="UP001166674"/>
    </source>
</evidence>
<dbReference type="PANTHER" id="PTHR22692:SF16">
    <property type="entry name" value="MYOSIN XVB"/>
    <property type="match status" value="1"/>
</dbReference>
<dbReference type="GO" id="GO:0005737">
    <property type="term" value="C:cytoplasm"/>
    <property type="evidence" value="ECO:0007669"/>
    <property type="project" value="UniProtKB-SubCell"/>
</dbReference>
<feature type="compositionally biased region" description="Basic residues" evidence="16">
    <location>
        <begin position="641"/>
        <end position="660"/>
    </location>
</feature>
<dbReference type="InterPro" id="IPR038185">
    <property type="entry name" value="MyTH4_dom_sf"/>
</dbReference>
<dbReference type="Gene3D" id="1.20.5.4820">
    <property type="match status" value="1"/>
</dbReference>
<protein>
    <submittedName>
        <fullName evidence="21">Lethal(2) giant larvae protein-like protein 2</fullName>
    </submittedName>
</protein>
<dbReference type="Gene3D" id="3.40.850.10">
    <property type="entry name" value="Kinesin motor domain"/>
    <property type="match status" value="2"/>
</dbReference>
<feature type="compositionally biased region" description="Basic and acidic residues" evidence="16">
    <location>
        <begin position="2327"/>
        <end position="2336"/>
    </location>
</feature>
<comment type="similarity">
    <text evidence="2">Belongs to the WD repeat L(2)GL family.</text>
</comment>
<gene>
    <name evidence="21" type="ORF">SUZIE_109005</name>
</gene>
<keyword evidence="11 15" id="KW-0505">Motor protein</keyword>
<dbReference type="InterPro" id="IPR051567">
    <property type="entry name" value="Unconventional_Myosin_ATPase"/>
</dbReference>
<feature type="region of interest" description="Disordered" evidence="16">
    <location>
        <begin position="641"/>
        <end position="680"/>
    </location>
</feature>
<reference evidence="21" key="1">
    <citation type="submission" date="2020-03" db="EMBL/GenBank/DDBJ databases">
        <title>Studies in the Genomics of Life Span.</title>
        <authorList>
            <person name="Glass D."/>
        </authorList>
    </citation>
    <scope>NUCLEOTIDE SEQUENCE</scope>
    <source>
        <strain evidence="21">SUZIE</strain>
        <tissue evidence="21">Muscle</tissue>
    </source>
</reference>
<feature type="compositionally biased region" description="Low complexity" evidence="16">
    <location>
        <begin position="2269"/>
        <end position="2281"/>
    </location>
</feature>
<dbReference type="Pfam" id="PF07653">
    <property type="entry name" value="SH3_2"/>
    <property type="match status" value="1"/>
</dbReference>
<feature type="domain" description="SH3" evidence="17">
    <location>
        <begin position="2668"/>
        <end position="2729"/>
    </location>
</feature>
<dbReference type="Gene3D" id="1.25.40.530">
    <property type="entry name" value="MyTH4 domain"/>
    <property type="match status" value="2"/>
</dbReference>
<dbReference type="PRINTS" id="PR00962">
    <property type="entry name" value="LETHAL2GIANT"/>
</dbReference>
<dbReference type="InterPro" id="IPR001452">
    <property type="entry name" value="SH3_domain"/>
</dbReference>
<dbReference type="Gene3D" id="1.20.120.720">
    <property type="entry name" value="Myosin VI head, motor domain, U50 subdomain"/>
    <property type="match status" value="1"/>
</dbReference>
<dbReference type="SUPFAM" id="SSF50044">
    <property type="entry name" value="SH3-domain"/>
    <property type="match status" value="1"/>
</dbReference>
<dbReference type="InterPro" id="IPR027417">
    <property type="entry name" value="P-loop_NTPase"/>
</dbReference>
<evidence type="ECO:0000256" key="2">
    <source>
        <dbReference type="ARBA" id="ARBA00008070"/>
    </source>
</evidence>
<comment type="caution">
    <text evidence="21">The sequence shown here is derived from an EMBL/GenBank/DDBJ whole genome shotgun (WGS) entry which is preliminary data.</text>
</comment>
<evidence type="ECO:0000259" key="18">
    <source>
        <dbReference type="PROSITE" id="PS50057"/>
    </source>
</evidence>
<feature type="domain" description="FERM" evidence="18">
    <location>
        <begin position="2981"/>
        <end position="3276"/>
    </location>
</feature>
<dbReference type="Pfam" id="PF00373">
    <property type="entry name" value="FERM_M"/>
    <property type="match status" value="1"/>
</dbReference>
<dbReference type="Gene3D" id="2.30.29.30">
    <property type="entry name" value="Pleckstrin-homology domain (PH domain)/Phosphotyrosine-binding domain (PTB)"/>
    <property type="match status" value="1"/>
</dbReference>
<dbReference type="InterPro" id="IPR036028">
    <property type="entry name" value="SH3-like_dom_sf"/>
</dbReference>
<evidence type="ECO:0000256" key="13">
    <source>
        <dbReference type="PROSITE-ProRule" id="PRU00192"/>
    </source>
</evidence>
<dbReference type="InterPro" id="IPR000299">
    <property type="entry name" value="FERM_domain"/>
</dbReference>
<dbReference type="InterPro" id="IPR019748">
    <property type="entry name" value="FERM_central"/>
</dbReference>
<evidence type="ECO:0000256" key="1">
    <source>
        <dbReference type="ARBA" id="ARBA00004496"/>
    </source>
</evidence>
<dbReference type="GO" id="GO:0006887">
    <property type="term" value="P:exocytosis"/>
    <property type="evidence" value="ECO:0007669"/>
    <property type="project" value="UniProtKB-KW"/>
</dbReference>
<dbReference type="PROSITE" id="PS51456">
    <property type="entry name" value="MYOSIN_MOTOR"/>
    <property type="match status" value="1"/>
</dbReference>
<feature type="region of interest" description="Disordered" evidence="16">
    <location>
        <begin position="932"/>
        <end position="969"/>
    </location>
</feature>
<keyword evidence="22" id="KW-1185">Reference proteome</keyword>
<dbReference type="InterPro" id="IPR019749">
    <property type="entry name" value="Band_41_domain"/>
</dbReference>
<dbReference type="Pfam" id="PF08366">
    <property type="entry name" value="LLGL"/>
    <property type="match status" value="1"/>
</dbReference>
<dbReference type="PROSITE" id="PS50002">
    <property type="entry name" value="SH3"/>
    <property type="match status" value="1"/>
</dbReference>
<dbReference type="InterPro" id="IPR015943">
    <property type="entry name" value="WD40/YVTN_repeat-like_dom_sf"/>
</dbReference>
<dbReference type="GO" id="GO:0003779">
    <property type="term" value="F:actin binding"/>
    <property type="evidence" value="ECO:0007669"/>
    <property type="project" value="UniProtKB-KW"/>
</dbReference>
<dbReference type="Pfam" id="PF26570">
    <property type="entry name" value="MYO15"/>
    <property type="match status" value="1"/>
</dbReference>